<dbReference type="EMBL" id="BMAT01002988">
    <property type="protein sequence ID" value="GFS18180.1"/>
    <property type="molecule type" value="Genomic_DNA"/>
</dbReference>
<dbReference type="Proteomes" id="UP000762676">
    <property type="component" value="Unassembled WGS sequence"/>
</dbReference>
<gene>
    <name evidence="2" type="ORF">ElyMa_001514800</name>
</gene>
<keyword evidence="3" id="KW-1185">Reference proteome</keyword>
<comment type="caution">
    <text evidence="2">The sequence shown here is derived from an EMBL/GenBank/DDBJ whole genome shotgun (WGS) entry which is preliminary data.</text>
</comment>
<name>A0AAV4J727_9GAST</name>
<proteinExistence type="predicted"/>
<evidence type="ECO:0000313" key="2">
    <source>
        <dbReference type="EMBL" id="GFS18180.1"/>
    </source>
</evidence>
<evidence type="ECO:0000313" key="3">
    <source>
        <dbReference type="Proteomes" id="UP000762676"/>
    </source>
</evidence>
<accession>A0AAV4J727</accession>
<dbReference type="AlphaFoldDB" id="A0AAV4J727"/>
<feature type="signal peptide" evidence="1">
    <location>
        <begin position="1"/>
        <end position="24"/>
    </location>
</feature>
<evidence type="ECO:0008006" key="4">
    <source>
        <dbReference type="Google" id="ProtNLM"/>
    </source>
</evidence>
<keyword evidence="1" id="KW-0732">Signal</keyword>
<reference evidence="2 3" key="1">
    <citation type="journal article" date="2021" name="Elife">
        <title>Chloroplast acquisition without the gene transfer in kleptoplastic sea slugs, Plakobranchus ocellatus.</title>
        <authorList>
            <person name="Maeda T."/>
            <person name="Takahashi S."/>
            <person name="Yoshida T."/>
            <person name="Shimamura S."/>
            <person name="Takaki Y."/>
            <person name="Nagai Y."/>
            <person name="Toyoda A."/>
            <person name="Suzuki Y."/>
            <person name="Arimoto A."/>
            <person name="Ishii H."/>
            <person name="Satoh N."/>
            <person name="Nishiyama T."/>
            <person name="Hasebe M."/>
            <person name="Maruyama T."/>
            <person name="Minagawa J."/>
            <person name="Obokata J."/>
            <person name="Shigenobu S."/>
        </authorList>
    </citation>
    <scope>NUCLEOTIDE SEQUENCE [LARGE SCALE GENOMIC DNA]</scope>
</reference>
<protein>
    <recommendedName>
        <fullName evidence="4">Secreted protein</fullName>
    </recommendedName>
</protein>
<feature type="chain" id="PRO_5043696998" description="Secreted protein" evidence="1">
    <location>
        <begin position="25"/>
        <end position="110"/>
    </location>
</feature>
<evidence type="ECO:0000256" key="1">
    <source>
        <dbReference type="SAM" id="SignalP"/>
    </source>
</evidence>
<sequence>MVVVEVVVVVVVVVVVAAAAAAAAAVTEASAKHTISTFQDTRMPGPASLCTEEFKGRNLSENSLTQCSTDTGGTCQAYVRHTEKIEACAVCWSPLELDSSWPGGREGVAG</sequence>
<organism evidence="2 3">
    <name type="scientific">Elysia marginata</name>
    <dbReference type="NCBI Taxonomy" id="1093978"/>
    <lineage>
        <taxon>Eukaryota</taxon>
        <taxon>Metazoa</taxon>
        <taxon>Spiralia</taxon>
        <taxon>Lophotrochozoa</taxon>
        <taxon>Mollusca</taxon>
        <taxon>Gastropoda</taxon>
        <taxon>Heterobranchia</taxon>
        <taxon>Euthyneura</taxon>
        <taxon>Panpulmonata</taxon>
        <taxon>Sacoglossa</taxon>
        <taxon>Placobranchoidea</taxon>
        <taxon>Plakobranchidae</taxon>
        <taxon>Elysia</taxon>
    </lineage>
</organism>